<name>A0A550CBV6_9AGAR</name>
<dbReference type="GO" id="GO:0008270">
    <property type="term" value="F:zinc ion binding"/>
    <property type="evidence" value="ECO:0007669"/>
    <property type="project" value="UniProtKB-KW"/>
</dbReference>
<feature type="zinc finger region" description="C3H1-type" evidence="4">
    <location>
        <begin position="65"/>
        <end position="92"/>
    </location>
</feature>
<reference evidence="7 8" key="1">
    <citation type="journal article" date="2019" name="New Phytol.">
        <title>Comparative genomics reveals unique wood-decay strategies and fruiting body development in the Schizophyllaceae.</title>
        <authorList>
            <person name="Almasi E."/>
            <person name="Sahu N."/>
            <person name="Krizsan K."/>
            <person name="Balint B."/>
            <person name="Kovacs G.M."/>
            <person name="Kiss B."/>
            <person name="Cseklye J."/>
            <person name="Drula E."/>
            <person name="Henrissat B."/>
            <person name="Nagy I."/>
            <person name="Chovatia M."/>
            <person name="Adam C."/>
            <person name="LaButti K."/>
            <person name="Lipzen A."/>
            <person name="Riley R."/>
            <person name="Grigoriev I.V."/>
            <person name="Nagy L.G."/>
        </authorList>
    </citation>
    <scope>NUCLEOTIDE SEQUENCE [LARGE SCALE GENOMIC DNA]</scope>
    <source>
        <strain evidence="7 8">NL-1724</strain>
    </source>
</reference>
<dbReference type="SUPFAM" id="SSF90229">
    <property type="entry name" value="CCCH zinc finger"/>
    <property type="match status" value="1"/>
</dbReference>
<feature type="domain" description="C3H1-type" evidence="6">
    <location>
        <begin position="65"/>
        <end position="92"/>
    </location>
</feature>
<feature type="compositionally biased region" description="Basic and acidic residues" evidence="5">
    <location>
        <begin position="1"/>
        <end position="23"/>
    </location>
</feature>
<feature type="region of interest" description="Disordered" evidence="5">
    <location>
        <begin position="327"/>
        <end position="408"/>
    </location>
</feature>
<dbReference type="STRING" id="97359.A0A550CBV6"/>
<feature type="compositionally biased region" description="Acidic residues" evidence="5">
    <location>
        <begin position="657"/>
        <end position="670"/>
    </location>
</feature>
<dbReference type="InterPro" id="IPR036855">
    <property type="entry name" value="Znf_CCCH_sf"/>
</dbReference>
<gene>
    <name evidence="7" type="ORF">BD626DRAFT_498747</name>
</gene>
<dbReference type="AlphaFoldDB" id="A0A550CBV6"/>
<feature type="compositionally biased region" description="Polar residues" evidence="5">
    <location>
        <begin position="142"/>
        <end position="162"/>
    </location>
</feature>
<feature type="compositionally biased region" description="Polar residues" evidence="5">
    <location>
        <begin position="210"/>
        <end position="221"/>
    </location>
</feature>
<organism evidence="7 8">
    <name type="scientific">Schizophyllum amplum</name>
    <dbReference type="NCBI Taxonomy" id="97359"/>
    <lineage>
        <taxon>Eukaryota</taxon>
        <taxon>Fungi</taxon>
        <taxon>Dikarya</taxon>
        <taxon>Basidiomycota</taxon>
        <taxon>Agaricomycotina</taxon>
        <taxon>Agaricomycetes</taxon>
        <taxon>Agaricomycetidae</taxon>
        <taxon>Agaricales</taxon>
        <taxon>Schizophyllaceae</taxon>
        <taxon>Schizophyllum</taxon>
    </lineage>
</organism>
<dbReference type="Proteomes" id="UP000320762">
    <property type="component" value="Unassembled WGS sequence"/>
</dbReference>
<feature type="region of interest" description="Disordered" evidence="5">
    <location>
        <begin position="186"/>
        <end position="287"/>
    </location>
</feature>
<evidence type="ECO:0000313" key="8">
    <source>
        <dbReference type="Proteomes" id="UP000320762"/>
    </source>
</evidence>
<keyword evidence="8" id="KW-1185">Reference proteome</keyword>
<keyword evidence="2 4" id="KW-0863">Zinc-finger</keyword>
<evidence type="ECO:0000256" key="4">
    <source>
        <dbReference type="PROSITE-ProRule" id="PRU00723"/>
    </source>
</evidence>
<feature type="compositionally biased region" description="Polar residues" evidence="5">
    <location>
        <begin position="375"/>
        <end position="391"/>
    </location>
</feature>
<sequence length="670" mass="69080">MPSADRLESSASQHEEKDRESRHHDKGRKSTKTKDLSHVPCKFYKVGGCTAGSSCPFSHAAVDPSAQKDTCAWFIKGNCKFGHKCALAHILPGQSMAMDRKNKKAAQQAAGGGGRESGGRRGKREGAGVSGRSNSLLSGGSTAPTRASTSGRPPISTMSLKVSPSAPAPAIKNTDFASFTEALDESAELPAAPARQQSQSSPTHEAGNPITAQASPTSSIPVASPRRQARTTPPPADLGPIGSPPRQSGMATSPRRPNGFTSSPSRDAGSSAQATSSPFSAPHNQTAFYDDWQGQGIAASLGSGMAMAMGAGGNGAVSRSVGWNNMDDEGGYNQRTIRGRPTNMPNGGDEDLEEFIPSSLTDLLTPEERSRRMSRTNSGQTSTGTPSQHQPLPSREAPSGAGHRYSRSVPAPSLLADVRSIWAENPPAPDATKQSIIPPHSAGLASSPNTHLGVPGSFTHGSLVDDTKQQLGRGVRNVSSPIYGAAHLSSAGNPARSPFDLTQYSQGATNAQTESYLRNGPQHPQNIQAQPSAQQENFVMSPSTRALQAHAPGQSLPQGLAAGYSRIHALPPPLPLASPSGSTTFGAASGSPGVGANTFGSFSGNMSDWAASTPPPGISGAGVSMKGGVPGSQTGGSTLDQMFSRLSPLSQPAAAGADDDDLFSMDNMDA</sequence>
<keyword evidence="3 4" id="KW-0862">Zinc</keyword>
<dbReference type="InterPro" id="IPR000571">
    <property type="entry name" value="Znf_CCCH"/>
</dbReference>
<evidence type="ECO:0000256" key="3">
    <source>
        <dbReference type="ARBA" id="ARBA00022833"/>
    </source>
</evidence>
<feature type="region of interest" description="Disordered" evidence="5">
    <location>
        <begin position="98"/>
        <end position="168"/>
    </location>
</feature>
<evidence type="ECO:0000256" key="2">
    <source>
        <dbReference type="ARBA" id="ARBA00022771"/>
    </source>
</evidence>
<feature type="compositionally biased region" description="Low complexity" evidence="5">
    <location>
        <begin position="130"/>
        <end position="141"/>
    </location>
</feature>
<protein>
    <recommendedName>
        <fullName evidence="6">C3H1-type domain-containing protein</fullName>
    </recommendedName>
</protein>
<accession>A0A550CBV6</accession>
<evidence type="ECO:0000256" key="5">
    <source>
        <dbReference type="SAM" id="MobiDB-lite"/>
    </source>
</evidence>
<comment type="caution">
    <text evidence="7">The sequence shown here is derived from an EMBL/GenBank/DDBJ whole genome shotgun (WGS) entry which is preliminary data.</text>
</comment>
<feature type="zinc finger region" description="C3H1-type" evidence="4">
    <location>
        <begin position="35"/>
        <end position="62"/>
    </location>
</feature>
<dbReference type="OrthoDB" id="411372at2759"/>
<dbReference type="SMART" id="SM00356">
    <property type="entry name" value="ZnF_C3H1"/>
    <property type="match status" value="2"/>
</dbReference>
<dbReference type="PROSITE" id="PS50103">
    <property type="entry name" value="ZF_C3H1"/>
    <property type="match status" value="2"/>
</dbReference>
<feature type="region of interest" description="Disordered" evidence="5">
    <location>
        <begin position="1"/>
        <end position="35"/>
    </location>
</feature>
<dbReference type="Pfam" id="PF14608">
    <property type="entry name" value="zf-CCCH_2"/>
    <property type="match status" value="2"/>
</dbReference>
<dbReference type="Gene3D" id="4.10.1000.10">
    <property type="entry name" value="Zinc finger, CCCH-type"/>
    <property type="match status" value="1"/>
</dbReference>
<evidence type="ECO:0000259" key="6">
    <source>
        <dbReference type="PROSITE" id="PS50103"/>
    </source>
</evidence>
<proteinExistence type="predicted"/>
<dbReference type="EMBL" id="VDMD01000013">
    <property type="protein sequence ID" value="TRM62288.1"/>
    <property type="molecule type" value="Genomic_DNA"/>
</dbReference>
<evidence type="ECO:0000256" key="1">
    <source>
        <dbReference type="ARBA" id="ARBA00022723"/>
    </source>
</evidence>
<feature type="compositionally biased region" description="Polar residues" evidence="5">
    <location>
        <begin position="259"/>
        <end position="287"/>
    </location>
</feature>
<evidence type="ECO:0000313" key="7">
    <source>
        <dbReference type="EMBL" id="TRM62288.1"/>
    </source>
</evidence>
<feature type="domain" description="C3H1-type" evidence="6">
    <location>
        <begin position="35"/>
        <end position="62"/>
    </location>
</feature>
<keyword evidence="1 4" id="KW-0479">Metal-binding</keyword>
<feature type="region of interest" description="Disordered" evidence="5">
    <location>
        <begin position="622"/>
        <end position="670"/>
    </location>
</feature>